<reference evidence="3" key="2">
    <citation type="submission" date="2023-06" db="EMBL/GenBank/DDBJ databases">
        <authorList>
            <person name="Kobayashi Y."/>
            <person name="Kayamori A."/>
            <person name="Aoki K."/>
            <person name="Shiwa Y."/>
            <person name="Fujita N."/>
            <person name="Sugita T."/>
            <person name="Iwasaki W."/>
            <person name="Tanaka N."/>
            <person name="Takashima M."/>
        </authorList>
    </citation>
    <scope>NUCLEOTIDE SEQUENCE</scope>
    <source>
        <strain evidence="3">HIS016</strain>
    </source>
</reference>
<evidence type="ECO:0000313" key="4">
    <source>
        <dbReference type="Proteomes" id="UP001222932"/>
    </source>
</evidence>
<comment type="caution">
    <text evidence="3">The sequence shown here is derived from an EMBL/GenBank/DDBJ whole genome shotgun (WGS) entry which is preliminary data.</text>
</comment>
<feature type="chain" id="PRO_5042072630" evidence="2">
    <location>
        <begin position="17"/>
        <end position="223"/>
    </location>
</feature>
<feature type="region of interest" description="Disordered" evidence="1">
    <location>
        <begin position="163"/>
        <end position="223"/>
    </location>
</feature>
<protein>
    <submittedName>
        <fullName evidence="3">Uncharacterized protein</fullName>
    </submittedName>
</protein>
<feature type="compositionally biased region" description="Pro residues" evidence="1">
    <location>
        <begin position="38"/>
        <end position="56"/>
    </location>
</feature>
<evidence type="ECO:0000256" key="1">
    <source>
        <dbReference type="SAM" id="MobiDB-lite"/>
    </source>
</evidence>
<keyword evidence="4" id="KW-1185">Reference proteome</keyword>
<organism evidence="3 4">
    <name type="scientific">Cutaneotrichosporon spelunceum</name>
    <dbReference type="NCBI Taxonomy" id="1672016"/>
    <lineage>
        <taxon>Eukaryota</taxon>
        <taxon>Fungi</taxon>
        <taxon>Dikarya</taxon>
        <taxon>Basidiomycota</taxon>
        <taxon>Agaricomycotina</taxon>
        <taxon>Tremellomycetes</taxon>
        <taxon>Trichosporonales</taxon>
        <taxon>Trichosporonaceae</taxon>
        <taxon>Cutaneotrichosporon</taxon>
    </lineage>
</organism>
<gene>
    <name evidence="3" type="ORF">CspeluHIS016_0400150</name>
</gene>
<dbReference type="Proteomes" id="UP001222932">
    <property type="component" value="Unassembled WGS sequence"/>
</dbReference>
<evidence type="ECO:0000256" key="2">
    <source>
        <dbReference type="SAM" id="SignalP"/>
    </source>
</evidence>
<feature type="compositionally biased region" description="Acidic residues" evidence="1">
    <location>
        <begin position="170"/>
        <end position="188"/>
    </location>
</feature>
<feature type="signal peptide" evidence="2">
    <location>
        <begin position="1"/>
        <end position="16"/>
    </location>
</feature>
<dbReference type="AlphaFoldDB" id="A0AAD3TV96"/>
<proteinExistence type="predicted"/>
<sequence length="223" mass="24285">MYFAVFFTITTLFCAARPLDYRIAPVPSARSVSVPQAPLAPPSLPPTPPPPPPNVLPPRSKRSDADTDADTETESSGNESARPQDWTNTWEAGDWDDGPLTGYPSWEGVPFAFTGDWDTVKGMRAQIALLEYMIGVASRLDLHDLVTIWEGEIRRLRTAIAARKGADDVERSDDAEEEDHGEDREDDMGSLSSHVAAATPTPTNPGTRRSLLSTHADDKADAL</sequence>
<feature type="region of interest" description="Disordered" evidence="1">
    <location>
        <begin position="33"/>
        <end position="99"/>
    </location>
</feature>
<accession>A0AAD3TV96</accession>
<feature type="compositionally biased region" description="Low complexity" evidence="1">
    <location>
        <begin position="196"/>
        <end position="205"/>
    </location>
</feature>
<evidence type="ECO:0000313" key="3">
    <source>
        <dbReference type="EMBL" id="GMK57181.1"/>
    </source>
</evidence>
<keyword evidence="2" id="KW-0732">Signal</keyword>
<reference evidence="3" key="1">
    <citation type="journal article" date="2023" name="BMC Genomics">
        <title>Chromosome-level genome assemblies of Cutaneotrichosporon spp. (Trichosporonales, Basidiomycota) reveal imbalanced evolution between nucleotide sequences and chromosome synteny.</title>
        <authorList>
            <person name="Kobayashi Y."/>
            <person name="Kayamori A."/>
            <person name="Aoki K."/>
            <person name="Shiwa Y."/>
            <person name="Matsutani M."/>
            <person name="Fujita N."/>
            <person name="Sugita T."/>
            <person name="Iwasaki W."/>
            <person name="Tanaka N."/>
            <person name="Takashima M."/>
        </authorList>
    </citation>
    <scope>NUCLEOTIDE SEQUENCE</scope>
    <source>
        <strain evidence="3">HIS016</strain>
    </source>
</reference>
<name>A0AAD3TV96_9TREE</name>
<feature type="compositionally biased region" description="Polar residues" evidence="1">
    <location>
        <begin position="77"/>
        <end position="90"/>
    </location>
</feature>
<dbReference type="EMBL" id="BTCM01000004">
    <property type="protein sequence ID" value="GMK57181.1"/>
    <property type="molecule type" value="Genomic_DNA"/>
</dbReference>